<evidence type="ECO:0000256" key="5">
    <source>
        <dbReference type="ARBA" id="ARBA00023136"/>
    </source>
</evidence>
<dbReference type="InterPro" id="IPR052363">
    <property type="entry name" value="LPS_export_LptC"/>
</dbReference>
<keyword evidence="2" id="KW-0997">Cell inner membrane</keyword>
<evidence type="ECO:0000256" key="3">
    <source>
        <dbReference type="ARBA" id="ARBA00022692"/>
    </source>
</evidence>
<keyword evidence="5" id="KW-0472">Membrane</keyword>
<dbReference type="GO" id="GO:0017089">
    <property type="term" value="F:glycolipid transfer activity"/>
    <property type="evidence" value="ECO:0007669"/>
    <property type="project" value="TreeGrafter"/>
</dbReference>
<dbReference type="AlphaFoldDB" id="A0A948TGR3"/>
<evidence type="ECO:0000313" key="6">
    <source>
        <dbReference type="EMBL" id="MBU3844462.1"/>
    </source>
</evidence>
<keyword evidence="4" id="KW-1133">Transmembrane helix</keyword>
<dbReference type="PANTHER" id="PTHR37481">
    <property type="entry name" value="LIPOPOLYSACCHARIDE EXPORT SYSTEM PROTEIN LPTC"/>
    <property type="match status" value="1"/>
</dbReference>
<protein>
    <submittedName>
        <fullName evidence="6">LPS export ABC transporter periplasmic protein LptC</fullName>
    </submittedName>
</protein>
<dbReference type="Gene3D" id="2.60.450.10">
    <property type="entry name" value="Lipopolysaccharide (LPS) transport protein A like domain"/>
    <property type="match status" value="1"/>
</dbReference>
<dbReference type="Pfam" id="PF06835">
    <property type="entry name" value="LptC"/>
    <property type="match status" value="1"/>
</dbReference>
<reference evidence="6" key="1">
    <citation type="journal article" date="2021" name="PeerJ">
        <title>Extensive microbial diversity within the chicken gut microbiome revealed by metagenomics and culture.</title>
        <authorList>
            <person name="Gilroy R."/>
            <person name="Ravi A."/>
            <person name="Getino M."/>
            <person name="Pursley I."/>
            <person name="Horton D.L."/>
            <person name="Alikhan N.F."/>
            <person name="Baker D."/>
            <person name="Gharbi K."/>
            <person name="Hall N."/>
            <person name="Watson M."/>
            <person name="Adriaenssens E.M."/>
            <person name="Foster-Nyarko E."/>
            <person name="Jarju S."/>
            <person name="Secka A."/>
            <person name="Antonio M."/>
            <person name="Oren A."/>
            <person name="Chaudhuri R.R."/>
            <person name="La Ragione R."/>
            <person name="Hildebrand F."/>
            <person name="Pallen M.J."/>
        </authorList>
    </citation>
    <scope>NUCLEOTIDE SEQUENCE</scope>
    <source>
        <strain evidence="6">378</strain>
    </source>
</reference>
<evidence type="ECO:0000256" key="4">
    <source>
        <dbReference type="ARBA" id="ARBA00022989"/>
    </source>
</evidence>
<evidence type="ECO:0000313" key="7">
    <source>
        <dbReference type="Proteomes" id="UP000733611"/>
    </source>
</evidence>
<organism evidence="6 7">
    <name type="scientific">Candidatus Anaerobiospirillum pullicola</name>
    <dbReference type="NCBI Taxonomy" id="2838451"/>
    <lineage>
        <taxon>Bacteria</taxon>
        <taxon>Pseudomonadati</taxon>
        <taxon>Pseudomonadota</taxon>
        <taxon>Gammaproteobacteria</taxon>
        <taxon>Aeromonadales</taxon>
        <taxon>Succinivibrionaceae</taxon>
        <taxon>Anaerobiospirillum</taxon>
    </lineage>
</organism>
<dbReference type="EMBL" id="JAHLFE010000128">
    <property type="protein sequence ID" value="MBU3844462.1"/>
    <property type="molecule type" value="Genomic_DNA"/>
</dbReference>
<dbReference type="Proteomes" id="UP000733611">
    <property type="component" value="Unassembled WGS sequence"/>
</dbReference>
<dbReference type="GO" id="GO:0015221">
    <property type="term" value="F:lipopolysaccharide transmembrane transporter activity"/>
    <property type="evidence" value="ECO:0007669"/>
    <property type="project" value="InterPro"/>
</dbReference>
<dbReference type="NCBIfam" id="TIGR04409">
    <property type="entry name" value="LptC_YrbK"/>
    <property type="match status" value="1"/>
</dbReference>
<dbReference type="GO" id="GO:0005886">
    <property type="term" value="C:plasma membrane"/>
    <property type="evidence" value="ECO:0007669"/>
    <property type="project" value="InterPro"/>
</dbReference>
<evidence type="ECO:0000256" key="2">
    <source>
        <dbReference type="ARBA" id="ARBA00022519"/>
    </source>
</evidence>
<dbReference type="PANTHER" id="PTHR37481:SF1">
    <property type="entry name" value="LIPOPOLYSACCHARIDE EXPORT SYSTEM PROTEIN LPTC"/>
    <property type="match status" value="1"/>
</dbReference>
<accession>A0A948TGR3</accession>
<gene>
    <name evidence="6" type="primary">lptC</name>
    <name evidence="6" type="ORF">H9847_06290</name>
</gene>
<comment type="caution">
    <text evidence="6">The sequence shown here is derived from an EMBL/GenBank/DDBJ whole genome shotgun (WGS) entry which is preliminary data.</text>
</comment>
<name>A0A948TGR3_9GAMM</name>
<proteinExistence type="predicted"/>
<keyword evidence="3" id="KW-0812">Transmembrane</keyword>
<dbReference type="GO" id="GO:0030288">
    <property type="term" value="C:outer membrane-bounded periplasmic space"/>
    <property type="evidence" value="ECO:0007669"/>
    <property type="project" value="TreeGrafter"/>
</dbReference>
<evidence type="ECO:0000256" key="1">
    <source>
        <dbReference type="ARBA" id="ARBA00022475"/>
    </source>
</evidence>
<dbReference type="InterPro" id="IPR026265">
    <property type="entry name" value="LptC"/>
</dbReference>
<dbReference type="InterPro" id="IPR010664">
    <property type="entry name" value="LipoPS_assembly_LptC-rel"/>
</dbReference>
<keyword evidence="1" id="KW-1003">Cell membrane</keyword>
<sequence length="189" mass="21656">MSVTVRAMIIAVILFLFAALLYSFSSTTGRISEDELSSRFPTFEAQNFRGEIYDYQGQIQYSMFSQEMRYFKSRELLSADGLIGFFYDHDDTQNPFRGWQIMADHGDLVLNQHAQLAGNIHVVPNFASAEIKEISTPDVFYDLQKNTISSPSEITIVGERFINRGSDYIVNLDQKLIEIKDKPHAVYYP</sequence>
<reference evidence="6" key="2">
    <citation type="submission" date="2021-04" db="EMBL/GenBank/DDBJ databases">
        <authorList>
            <person name="Gilroy R."/>
        </authorList>
    </citation>
    <scope>NUCLEOTIDE SEQUENCE</scope>
    <source>
        <strain evidence="6">378</strain>
    </source>
</reference>